<protein>
    <submittedName>
        <fullName evidence="2">Helix-hairpin-helix domain-containing protein</fullName>
    </submittedName>
</protein>
<keyword evidence="3" id="KW-1185">Reference proteome</keyword>
<evidence type="ECO:0000313" key="3">
    <source>
        <dbReference type="Proteomes" id="UP000620874"/>
    </source>
</evidence>
<dbReference type="SUPFAM" id="SSF47781">
    <property type="entry name" value="RuvA domain 2-like"/>
    <property type="match status" value="1"/>
</dbReference>
<proteinExistence type="predicted"/>
<dbReference type="Proteomes" id="UP000620874">
    <property type="component" value="Unassembled WGS sequence"/>
</dbReference>
<comment type="caution">
    <text evidence="2">The sequence shown here is derived from an EMBL/GenBank/DDBJ whole genome shotgun (WGS) entry which is preliminary data.</text>
</comment>
<organism evidence="2 3">
    <name type="scientific">Phocaeicola intestinalis</name>
    <dbReference type="NCBI Taxonomy" id="2762212"/>
    <lineage>
        <taxon>Bacteria</taxon>
        <taxon>Pseudomonadati</taxon>
        <taxon>Bacteroidota</taxon>
        <taxon>Bacteroidia</taxon>
        <taxon>Bacteroidales</taxon>
        <taxon>Bacteroidaceae</taxon>
        <taxon>Phocaeicola</taxon>
    </lineage>
</organism>
<dbReference type="InterPro" id="IPR010994">
    <property type="entry name" value="RuvA_2-like"/>
</dbReference>
<evidence type="ECO:0000256" key="1">
    <source>
        <dbReference type="SAM" id="SignalP"/>
    </source>
</evidence>
<dbReference type="EMBL" id="JACSPP010000031">
    <property type="protein sequence ID" value="MBD8040854.1"/>
    <property type="molecule type" value="Genomic_DNA"/>
</dbReference>
<keyword evidence="1" id="KW-0732">Signal</keyword>
<name>A0ABR8Y9W8_9BACT</name>
<sequence length="680" mass="79380">MLKRLFMFCLSIVCVLTPLLAQSDWLEWNEDIAAPEELAGWQEKYEELSEIAEHPFNINTITKEELEQLPFLSDRMIENILYYIYKYGPMLTKNELLGIEGMDWQTRKFLTDFIYIGPSDNEKDRLKWKNLWKYNKQELLTRLDIPFNTKAGYAGYDEETLAESPNKRYYGDPFYHNIRYRFQYRNQIYIGLTAEKDAGEPFFVQYNRKGYDSYSGYVFLSNFKRLKTLAIGNFKANFGYGLVLNIGSFTLGKGMINQNRFGQGFTKYTSVGEGEYLQGIAATYQLGRCWNVSAFYSFRKQDARVENGFIRSLKTDGYHRLKKDMEKKHTVSNHLTGCNLTYNGKYTEFGLTAVYNRFNKMLNPDARDYNLYYPRGMYFYNAGVYYKFFLNRFTFSGETAVDKHGKVATLHALCYQPAVHTNILLIHRYYDKHYQSLYGNAFGENSKLQNETGAYLGLETSFLGQFKFLCYGDFFHFFYRKYQVDRDHTSGFDGLCQLSYSPSNSLSMLIKYTYKNKAKNYTSPDETKFVLPYVRQRLHYQCSYAPSAYLSLKGVGEGVMTSYNGREKSKGGYVSGTVKGSIPPIPVQVSLTGTWFHTQDYNSRIYVYEPGLLYAFSMNSFYGKGTRMAINLKYTWKNRLMIQAKWGWTHYQDRNRISSGTEEIQGSDKADLQVQVRLKW</sequence>
<gene>
    <name evidence="2" type="ORF">H9625_10490</name>
</gene>
<accession>A0ABR8Y9W8</accession>
<reference evidence="2 3" key="1">
    <citation type="submission" date="2020-08" db="EMBL/GenBank/DDBJ databases">
        <title>A Genomic Blueprint of the Chicken Gut Microbiome.</title>
        <authorList>
            <person name="Gilroy R."/>
            <person name="Ravi A."/>
            <person name="Getino M."/>
            <person name="Pursley I."/>
            <person name="Horton D.L."/>
            <person name="Alikhan N.-F."/>
            <person name="Baker D."/>
            <person name="Gharbi K."/>
            <person name="Hall N."/>
            <person name="Watson M."/>
            <person name="Adriaenssens E.M."/>
            <person name="Foster-Nyarko E."/>
            <person name="Jarju S."/>
            <person name="Secka A."/>
            <person name="Antonio M."/>
            <person name="Oren A."/>
            <person name="Chaudhuri R."/>
            <person name="La Ragione R.M."/>
            <person name="Hildebrand F."/>
            <person name="Pallen M.J."/>
        </authorList>
    </citation>
    <scope>NUCLEOTIDE SEQUENCE [LARGE SCALE GENOMIC DNA]</scope>
    <source>
        <strain evidence="2 3">Sa1CVN1</strain>
    </source>
</reference>
<evidence type="ECO:0000313" key="2">
    <source>
        <dbReference type="EMBL" id="MBD8040854.1"/>
    </source>
</evidence>
<feature type="signal peptide" evidence="1">
    <location>
        <begin position="1"/>
        <end position="21"/>
    </location>
</feature>
<feature type="chain" id="PRO_5045125931" evidence="1">
    <location>
        <begin position="22"/>
        <end position="680"/>
    </location>
</feature>